<sequence>MNPVSSWLVWSRGILLIWLLAGAAPVQWTFREAFDAAWSLYPDRPGIEAQRVAALARARTARGFFPNAPTVTGTYFDDHAIGSNQGYTTYQGELSTPIWLPGEGTATERVANADARTFVAQSANAQLTVAAAVLDAAVVATQAQQELIIANRKLRFARRVAAEVGHAARVGELSGTDLDAVQAELDSAVMSQSNAAAGATNAIAALAVLTGSPEIPILEAFSELQPAPAGVDRSAGQEDPRILVMERRLETAREQLRLVRASPMADPDVGFDGIREKQFGSPWDTRVGVVIRVPLPSPAINRSRLALAQSAVTVAEGELLRVHREVELGMVQTEISLRAARTAQASAIHLASDLNRRAGSMERAWLVGETTLIEFLRARQAAFDADRQGASAGVSAHAAVLRAALATGMVPP</sequence>
<evidence type="ECO:0000313" key="2">
    <source>
        <dbReference type="Proteomes" id="UP000500767"/>
    </source>
</evidence>
<gene>
    <name evidence="1" type="ORF">HN018_00835</name>
</gene>
<dbReference type="Gene3D" id="1.20.1600.10">
    <property type="entry name" value="Outer membrane efflux proteins (OEP)"/>
    <property type="match status" value="1"/>
</dbReference>
<organism evidence="1 2">
    <name type="scientific">Lichenicola cladoniae</name>
    <dbReference type="NCBI Taxonomy" id="1484109"/>
    <lineage>
        <taxon>Bacteria</taxon>
        <taxon>Pseudomonadati</taxon>
        <taxon>Pseudomonadota</taxon>
        <taxon>Alphaproteobacteria</taxon>
        <taxon>Acetobacterales</taxon>
        <taxon>Acetobacteraceae</taxon>
        <taxon>Lichenicola</taxon>
    </lineage>
</organism>
<dbReference type="GO" id="GO:0015562">
    <property type="term" value="F:efflux transmembrane transporter activity"/>
    <property type="evidence" value="ECO:0007669"/>
    <property type="project" value="InterPro"/>
</dbReference>
<dbReference type="EMBL" id="CP053708">
    <property type="protein sequence ID" value="QKE88789.1"/>
    <property type="molecule type" value="Genomic_DNA"/>
</dbReference>
<dbReference type="KEGG" id="lck:HN018_00835"/>
<keyword evidence="2" id="KW-1185">Reference proteome</keyword>
<dbReference type="SUPFAM" id="SSF56954">
    <property type="entry name" value="Outer membrane efflux proteins (OEP)"/>
    <property type="match status" value="1"/>
</dbReference>
<reference evidence="1 2" key="1">
    <citation type="journal article" date="2014" name="World J. Microbiol. Biotechnol.">
        <title>Biodiversity and physiological characteristics of Antarctic and Arctic lichens-associated bacteria.</title>
        <authorList>
            <person name="Lee Y.M."/>
            <person name="Kim E.H."/>
            <person name="Lee H.K."/>
            <person name="Hong S.G."/>
        </authorList>
    </citation>
    <scope>NUCLEOTIDE SEQUENCE [LARGE SCALE GENOMIC DNA]</scope>
    <source>
        <strain evidence="1 2">PAMC 26569</strain>
    </source>
</reference>
<dbReference type="AlphaFoldDB" id="A0A6M8HHI8"/>
<evidence type="ECO:0000313" key="1">
    <source>
        <dbReference type="EMBL" id="QKE88789.1"/>
    </source>
</evidence>
<protein>
    <submittedName>
        <fullName evidence="1">TolC family protein</fullName>
    </submittedName>
</protein>
<name>A0A6M8HHI8_9PROT</name>
<dbReference type="RefSeq" id="WP_171832751.1">
    <property type="nucleotide sequence ID" value="NZ_CP053708.1"/>
</dbReference>
<dbReference type="Proteomes" id="UP000500767">
    <property type="component" value="Chromosome"/>
</dbReference>
<accession>A0A6M8HHI8</accession>
<proteinExistence type="predicted"/>